<dbReference type="InterPro" id="IPR006311">
    <property type="entry name" value="TAT_signal"/>
</dbReference>
<dbReference type="Proteomes" id="UP001596398">
    <property type="component" value="Unassembled WGS sequence"/>
</dbReference>
<keyword evidence="3" id="KW-0732">Signal</keyword>
<dbReference type="PROSITE" id="PS51318">
    <property type="entry name" value="TAT"/>
    <property type="match status" value="1"/>
</dbReference>
<proteinExistence type="inferred from homology"/>
<evidence type="ECO:0000313" key="7">
    <source>
        <dbReference type="Proteomes" id="UP001596398"/>
    </source>
</evidence>
<feature type="region of interest" description="Disordered" evidence="4">
    <location>
        <begin position="27"/>
        <end position="71"/>
    </location>
</feature>
<comment type="caution">
    <text evidence="6">The sequence shown here is derived from an EMBL/GenBank/DDBJ whole genome shotgun (WGS) entry which is preliminary data.</text>
</comment>
<keyword evidence="7" id="KW-1185">Reference proteome</keyword>
<reference evidence="6 7" key="1">
    <citation type="journal article" date="2019" name="Int. J. Syst. Evol. Microbiol.">
        <title>The Global Catalogue of Microorganisms (GCM) 10K type strain sequencing project: providing services to taxonomists for standard genome sequencing and annotation.</title>
        <authorList>
            <consortium name="The Broad Institute Genomics Platform"/>
            <consortium name="The Broad Institute Genome Sequencing Center for Infectious Disease"/>
            <person name="Wu L."/>
            <person name="Ma J."/>
        </authorList>
    </citation>
    <scope>NUCLEOTIDE SEQUENCE [LARGE SCALE GENOMIC DNA]</scope>
    <source>
        <strain evidence="6 7">DT85</strain>
    </source>
</reference>
<dbReference type="EMBL" id="JBHTAP010000001">
    <property type="protein sequence ID" value="MFC7235082.1"/>
    <property type="molecule type" value="Genomic_DNA"/>
</dbReference>
<evidence type="ECO:0000256" key="1">
    <source>
        <dbReference type="ARBA" id="ARBA00005695"/>
    </source>
</evidence>
<keyword evidence="2" id="KW-0813">Transport</keyword>
<dbReference type="PANTHER" id="PTHR30290">
    <property type="entry name" value="PERIPLASMIC BINDING COMPONENT OF ABC TRANSPORTER"/>
    <property type="match status" value="1"/>
</dbReference>
<dbReference type="Gene3D" id="3.10.105.10">
    <property type="entry name" value="Dipeptide-binding Protein, Domain 3"/>
    <property type="match status" value="2"/>
</dbReference>
<evidence type="ECO:0000256" key="4">
    <source>
        <dbReference type="SAM" id="MobiDB-lite"/>
    </source>
</evidence>
<protein>
    <submittedName>
        <fullName evidence="6">ABC transporter substrate-binding protein</fullName>
    </submittedName>
</protein>
<evidence type="ECO:0000256" key="3">
    <source>
        <dbReference type="ARBA" id="ARBA00022729"/>
    </source>
</evidence>
<dbReference type="AlphaFoldDB" id="A0ABD5ZND1"/>
<dbReference type="InterPro" id="IPR039424">
    <property type="entry name" value="SBP_5"/>
</dbReference>
<dbReference type="SUPFAM" id="SSF53850">
    <property type="entry name" value="Periplasmic binding protein-like II"/>
    <property type="match status" value="2"/>
</dbReference>
<gene>
    <name evidence="6" type="ORF">ACFQJ4_07100</name>
</gene>
<dbReference type="InterPro" id="IPR000914">
    <property type="entry name" value="SBP_5_dom"/>
</dbReference>
<organism evidence="6 7">
    <name type="scientific">Halosegnis marinus</name>
    <dbReference type="NCBI Taxonomy" id="3034023"/>
    <lineage>
        <taxon>Archaea</taxon>
        <taxon>Methanobacteriati</taxon>
        <taxon>Methanobacteriota</taxon>
        <taxon>Stenosarchaea group</taxon>
        <taxon>Halobacteria</taxon>
        <taxon>Halobacteriales</taxon>
        <taxon>Natronomonadaceae</taxon>
        <taxon>Halosegnis</taxon>
    </lineage>
</organism>
<dbReference type="Pfam" id="PF00496">
    <property type="entry name" value="SBP_bac_5"/>
    <property type="match status" value="1"/>
</dbReference>
<dbReference type="CDD" id="cd00995">
    <property type="entry name" value="PBP2_NikA_DppA_OppA_like"/>
    <property type="match status" value="1"/>
</dbReference>
<feature type="compositionally biased region" description="Low complexity" evidence="4">
    <location>
        <begin position="47"/>
        <end position="59"/>
    </location>
</feature>
<name>A0ABD5ZND1_9EURY</name>
<feature type="domain" description="Solute-binding protein family 5" evidence="5">
    <location>
        <begin position="302"/>
        <end position="617"/>
    </location>
</feature>
<dbReference type="PANTHER" id="PTHR30290:SF9">
    <property type="entry name" value="OLIGOPEPTIDE-BINDING PROTEIN APPA"/>
    <property type="match status" value="1"/>
</dbReference>
<evidence type="ECO:0000256" key="2">
    <source>
        <dbReference type="ARBA" id="ARBA00022448"/>
    </source>
</evidence>
<dbReference type="GeneID" id="79266763"/>
<sequence length="626" mass="68779">MSHDSGGHGFDRRDILKGLGVGGVAGLAGCTNNSSTPTATDDDGEGDATATETATETAESLGDTLVGPDGNQVELTHVYSTGSQTTETTAEFIGQKLGEVGINTNLTGLGFNQMLAQYAQNGGSFNGGPRDESTSAEPWDLMTGIGFNAYPRTPSSINVFWSDVDSDIATVNYYGYKPSEPVEPKLSEASQTADEATRRELFGEVFGIISEDQPADFLTLSTYLNGFRDRVNGLGEPDLSFGWNYQTRYFGDSPSVGGTYVSGTSAPARTLNPIRSNDAESDARIGLPLDGAYTLVGGESEFQGLWFESYEQNEDATAFEFTLRDNLQWGADYGQMTADDWVYYIRNVRQSDVNWAGDVNHSTFFQNGEPMGVEQVDELTFRITLNQPDPAFIQKPILWGAYCLPRGLVEPYYERVQDASNEEEQIAIGNELNEDEEILTMAYAGNLGPYSYERWDRDAVFVASRNEDYYAANTVADWGDVPYFEEYRIQVFSEQSTRISAFQAGEIDATGIPQAQYETLSNTDGINVVLSPNPFLGLMPYNQRANGWDQLRTKEVRQAISTAIPKQVIAEQINRGLATPAYTHQPEYSRWYVADQVVRFGGPDSNGVGQAQRLLADNLADGYSFE</sequence>
<dbReference type="RefSeq" id="WP_276236104.1">
    <property type="nucleotide sequence ID" value="NZ_CP119802.1"/>
</dbReference>
<comment type="similarity">
    <text evidence="1">Belongs to the bacterial solute-binding protein 5 family.</text>
</comment>
<evidence type="ECO:0000259" key="5">
    <source>
        <dbReference type="Pfam" id="PF00496"/>
    </source>
</evidence>
<dbReference type="Gene3D" id="3.40.190.10">
    <property type="entry name" value="Periplasmic binding protein-like II"/>
    <property type="match status" value="1"/>
</dbReference>
<evidence type="ECO:0000313" key="6">
    <source>
        <dbReference type="EMBL" id="MFC7235082.1"/>
    </source>
</evidence>
<accession>A0ABD5ZND1</accession>